<dbReference type="OrthoDB" id="8585936at2"/>
<dbReference type="RefSeq" id="WP_146797179.1">
    <property type="nucleotide sequence ID" value="NZ_VOLP01000003.1"/>
</dbReference>
<dbReference type="SUPFAM" id="SSF53850">
    <property type="entry name" value="Periplasmic binding protein-like II"/>
    <property type="match status" value="1"/>
</dbReference>
<gene>
    <name evidence="1" type="ORF">ESZ26_02020</name>
    <name evidence="2" type="ORF">ESZ27_01630</name>
</gene>
<evidence type="ECO:0000313" key="3">
    <source>
        <dbReference type="Proteomes" id="UP000321525"/>
    </source>
</evidence>
<proteinExistence type="predicted"/>
<reference evidence="2 4" key="1">
    <citation type="submission" date="2019-07" db="EMBL/GenBank/DDBJ databases">
        <title>Genomes of sea-ice associated Colwellia species.</title>
        <authorList>
            <person name="Bowman J.P."/>
        </authorList>
    </citation>
    <scope>NUCLEOTIDE SEQUENCE [LARGE SCALE GENOMIC DNA]</scope>
    <source>
        <strain evidence="1 3">ACAM 607</strain>
        <strain evidence="2 4">IC036</strain>
    </source>
</reference>
<organism evidence="2 4">
    <name type="scientific">Colwellia hornerae</name>
    <dbReference type="NCBI Taxonomy" id="89402"/>
    <lineage>
        <taxon>Bacteria</taxon>
        <taxon>Pseudomonadati</taxon>
        <taxon>Pseudomonadota</taxon>
        <taxon>Gammaproteobacteria</taxon>
        <taxon>Alteromonadales</taxon>
        <taxon>Colwelliaceae</taxon>
        <taxon>Colwellia</taxon>
    </lineage>
</organism>
<dbReference type="Proteomes" id="UP000321917">
    <property type="component" value="Unassembled WGS sequence"/>
</dbReference>
<dbReference type="Proteomes" id="UP000321525">
    <property type="component" value="Unassembled WGS sequence"/>
</dbReference>
<accession>A0A5C6QSK1</accession>
<dbReference type="EMBL" id="VOLQ01000002">
    <property type="protein sequence ID" value="TWX71541.1"/>
    <property type="molecule type" value="Genomic_DNA"/>
</dbReference>
<dbReference type="AlphaFoldDB" id="A0A5C6QSK1"/>
<protein>
    <submittedName>
        <fullName evidence="2">ABC transporter substrate-binding protein</fullName>
    </submittedName>
</protein>
<evidence type="ECO:0000313" key="4">
    <source>
        <dbReference type="Proteomes" id="UP000321917"/>
    </source>
</evidence>
<name>A0A5C6QSK1_9GAMM</name>
<dbReference type="EMBL" id="VOLR01000002">
    <property type="protein sequence ID" value="TWX62630.1"/>
    <property type="molecule type" value="Genomic_DNA"/>
</dbReference>
<keyword evidence="3" id="KW-1185">Reference proteome</keyword>
<sequence length="253" mass="29719">MLVTKELTLIIFFYFCCSFTAQAVEKIVVNVYVYHLKPPFITDLKNEQGLYYDFSVFLNSESKKYSFKTVFIPRKRIDHMIKQEKLNGVLLGVNPIWFKDKAENKYLWTSTVFTDQDEVISLKNKPIEYSDPSSLENIAFGGVRGFYYYGINELVAKKRINRIDTISEQALLNMLISKRIDSAIISQSTFDYITRQSKNRDLFHLSLNPHDRYVRKVMVLPKDSAIFEDIELIIQKMKDNKVWSEILLTYLKN</sequence>
<dbReference type="Gene3D" id="3.40.190.10">
    <property type="entry name" value="Periplasmic binding protein-like II"/>
    <property type="match status" value="2"/>
</dbReference>
<evidence type="ECO:0000313" key="1">
    <source>
        <dbReference type="EMBL" id="TWX62630.1"/>
    </source>
</evidence>
<comment type="caution">
    <text evidence="2">The sequence shown here is derived from an EMBL/GenBank/DDBJ whole genome shotgun (WGS) entry which is preliminary data.</text>
</comment>
<evidence type="ECO:0000313" key="2">
    <source>
        <dbReference type="EMBL" id="TWX71541.1"/>
    </source>
</evidence>